<dbReference type="InterPro" id="IPR017853">
    <property type="entry name" value="GH"/>
</dbReference>
<evidence type="ECO:0000256" key="1">
    <source>
        <dbReference type="SAM" id="Phobius"/>
    </source>
</evidence>
<gene>
    <name evidence="3" type="ORF">SDC9_60074</name>
</gene>
<organism evidence="3">
    <name type="scientific">bioreactor metagenome</name>
    <dbReference type="NCBI Taxonomy" id="1076179"/>
    <lineage>
        <taxon>unclassified sequences</taxon>
        <taxon>metagenomes</taxon>
        <taxon>ecological metagenomes</taxon>
    </lineage>
</organism>
<evidence type="ECO:0000259" key="2">
    <source>
        <dbReference type="Pfam" id="PF13200"/>
    </source>
</evidence>
<proteinExistence type="predicted"/>
<evidence type="ECO:0000313" key="3">
    <source>
        <dbReference type="EMBL" id="MPM13715.1"/>
    </source>
</evidence>
<protein>
    <recommendedName>
        <fullName evidence="2">DUF4015 domain-containing protein</fullName>
    </recommendedName>
</protein>
<keyword evidence="1" id="KW-1133">Transmembrane helix</keyword>
<keyword evidence="1" id="KW-0812">Transmembrane</keyword>
<dbReference type="SUPFAM" id="SSF51445">
    <property type="entry name" value="(Trans)glycosidases"/>
    <property type="match status" value="1"/>
</dbReference>
<comment type="caution">
    <text evidence="3">The sequence shown here is derived from an EMBL/GenBank/DDBJ whole genome shotgun (WGS) entry which is preliminary data.</text>
</comment>
<dbReference type="InterPro" id="IPR025275">
    <property type="entry name" value="DUF4015"/>
</dbReference>
<keyword evidence="1" id="KW-0472">Membrane</keyword>
<reference evidence="3" key="1">
    <citation type="submission" date="2019-08" db="EMBL/GenBank/DDBJ databases">
        <authorList>
            <person name="Kucharzyk K."/>
            <person name="Murdoch R.W."/>
            <person name="Higgins S."/>
            <person name="Loffler F."/>
        </authorList>
    </citation>
    <scope>NUCLEOTIDE SEQUENCE</scope>
</reference>
<name>A0A644XBZ8_9ZZZZ</name>
<accession>A0A644XBZ8</accession>
<dbReference type="EMBL" id="VSSQ01002161">
    <property type="protein sequence ID" value="MPM13715.1"/>
    <property type="molecule type" value="Genomic_DNA"/>
</dbReference>
<dbReference type="AlphaFoldDB" id="A0A644XBZ8"/>
<feature type="domain" description="DUF4015" evidence="2">
    <location>
        <begin position="109"/>
        <end position="307"/>
    </location>
</feature>
<feature type="transmembrane region" description="Helical" evidence="1">
    <location>
        <begin position="20"/>
        <end position="41"/>
    </location>
</feature>
<dbReference type="Pfam" id="PF13200">
    <property type="entry name" value="DUF4015"/>
    <property type="match status" value="1"/>
</dbReference>
<sequence>MAKSGGYGSYRGRSPLRTFLKTVIILLSAVLVLGVIALVFFQQYIVYSSDGIRLELPFFTQPSPTAPQSSAAPVDSQPPVVETPQIIEPEWLHAVYMPASALYDGTVQSLVAAAGGNAAVFDMKADDGSLSYVSNLPLAISAKVSSGDAAINAAIRALNAGDVYTIARVSCFKDDKLARTDRNLAVTTNSGYRWTDSDGVRWISPASEAARSYLAGVCVELAELGFDEIVLDHCGYPTQGNLNYIRKGEAYDKATFASVIGDFYAQVAGVLEGYNVKLSILTDGQTVAAGANELSGQTVEAMCAHADRLWAPDLEKEQEDILLRSGMEKVNVVKVTGEPDSQAASWALSAVQTGG</sequence>